<accession>A0A9P7F6Z3</accession>
<name>A0A9P7F6Z3_9AGAM</name>
<evidence type="ECO:0000313" key="2">
    <source>
        <dbReference type="EMBL" id="KAG2108477.1"/>
    </source>
</evidence>
<feature type="non-terminal residue" evidence="2">
    <location>
        <position position="77"/>
    </location>
</feature>
<dbReference type="AlphaFoldDB" id="A0A9P7F6Z3"/>
<dbReference type="OrthoDB" id="5399006at2759"/>
<protein>
    <recommendedName>
        <fullName evidence="4">Secreted protein</fullName>
    </recommendedName>
</protein>
<proteinExistence type="predicted"/>
<keyword evidence="1" id="KW-0732">Signal</keyword>
<dbReference type="EMBL" id="JABBWM010000027">
    <property type="protein sequence ID" value="KAG2108477.1"/>
    <property type="molecule type" value="Genomic_DNA"/>
</dbReference>
<feature type="signal peptide" evidence="1">
    <location>
        <begin position="1"/>
        <end position="18"/>
    </location>
</feature>
<gene>
    <name evidence="2" type="ORF">F5147DRAFT_695146</name>
</gene>
<keyword evidence="3" id="KW-1185">Reference proteome</keyword>
<comment type="caution">
    <text evidence="2">The sequence shown here is derived from an EMBL/GenBank/DDBJ whole genome shotgun (WGS) entry which is preliminary data.</text>
</comment>
<evidence type="ECO:0008006" key="4">
    <source>
        <dbReference type="Google" id="ProtNLM"/>
    </source>
</evidence>
<reference evidence="2" key="1">
    <citation type="journal article" date="2020" name="New Phytol.">
        <title>Comparative genomics reveals dynamic genome evolution in host specialist ectomycorrhizal fungi.</title>
        <authorList>
            <person name="Lofgren L.A."/>
            <person name="Nguyen N.H."/>
            <person name="Vilgalys R."/>
            <person name="Ruytinx J."/>
            <person name="Liao H.L."/>
            <person name="Branco S."/>
            <person name="Kuo A."/>
            <person name="LaButti K."/>
            <person name="Lipzen A."/>
            <person name="Andreopoulos W."/>
            <person name="Pangilinan J."/>
            <person name="Riley R."/>
            <person name="Hundley H."/>
            <person name="Na H."/>
            <person name="Barry K."/>
            <person name="Grigoriev I.V."/>
            <person name="Stajich J.E."/>
            <person name="Kennedy P.G."/>
        </authorList>
    </citation>
    <scope>NUCLEOTIDE SEQUENCE</scope>
    <source>
        <strain evidence="2">FC423</strain>
    </source>
</reference>
<evidence type="ECO:0000256" key="1">
    <source>
        <dbReference type="SAM" id="SignalP"/>
    </source>
</evidence>
<dbReference type="GeneID" id="64699615"/>
<sequence>MRLVFIFHVLLFFRSSKTSFTCSIFNQSCESLVRVEAFDLVSVRVLAFNYYLWPGVANRDVAHSYFTHFLCTLILED</sequence>
<organism evidence="2 3">
    <name type="scientific">Suillus discolor</name>
    <dbReference type="NCBI Taxonomy" id="1912936"/>
    <lineage>
        <taxon>Eukaryota</taxon>
        <taxon>Fungi</taxon>
        <taxon>Dikarya</taxon>
        <taxon>Basidiomycota</taxon>
        <taxon>Agaricomycotina</taxon>
        <taxon>Agaricomycetes</taxon>
        <taxon>Agaricomycetidae</taxon>
        <taxon>Boletales</taxon>
        <taxon>Suillineae</taxon>
        <taxon>Suillaceae</taxon>
        <taxon>Suillus</taxon>
    </lineage>
</organism>
<feature type="chain" id="PRO_5040393845" description="Secreted protein" evidence="1">
    <location>
        <begin position="19"/>
        <end position="77"/>
    </location>
</feature>
<evidence type="ECO:0000313" key="3">
    <source>
        <dbReference type="Proteomes" id="UP000823399"/>
    </source>
</evidence>
<dbReference type="RefSeq" id="XP_041292922.1">
    <property type="nucleotide sequence ID" value="XM_041437356.1"/>
</dbReference>
<dbReference type="Proteomes" id="UP000823399">
    <property type="component" value="Unassembled WGS sequence"/>
</dbReference>